<dbReference type="RefSeq" id="WP_126693353.1">
    <property type="nucleotide sequence ID" value="NZ_RXOF01000005.1"/>
</dbReference>
<feature type="region of interest" description="Disordered" evidence="1">
    <location>
        <begin position="78"/>
        <end position="117"/>
    </location>
</feature>
<proteinExistence type="predicted"/>
<accession>A0A3S0JAZ2</accession>
<evidence type="ECO:0000256" key="1">
    <source>
        <dbReference type="SAM" id="MobiDB-lite"/>
    </source>
</evidence>
<evidence type="ECO:0000313" key="3">
    <source>
        <dbReference type="EMBL" id="RTQ50304.1"/>
    </source>
</evidence>
<keyword evidence="4" id="KW-1185">Reference proteome</keyword>
<dbReference type="Proteomes" id="UP000282184">
    <property type="component" value="Unassembled WGS sequence"/>
</dbReference>
<organism evidence="3 4">
    <name type="scientific">Hymenobacter gummosus</name>
    <dbReference type="NCBI Taxonomy" id="1776032"/>
    <lineage>
        <taxon>Bacteria</taxon>
        <taxon>Pseudomonadati</taxon>
        <taxon>Bacteroidota</taxon>
        <taxon>Cytophagia</taxon>
        <taxon>Cytophagales</taxon>
        <taxon>Hymenobacteraceae</taxon>
        <taxon>Hymenobacter</taxon>
    </lineage>
</organism>
<reference evidence="3 4" key="1">
    <citation type="submission" date="2018-12" db="EMBL/GenBank/DDBJ databases">
        <title>Hymenobacter gummosus sp. nov., isolated from a spring.</title>
        <authorList>
            <person name="Nie L."/>
        </authorList>
    </citation>
    <scope>NUCLEOTIDE SEQUENCE [LARGE SCALE GENOMIC DNA]</scope>
    <source>
        <strain evidence="3 4">KCTC 52166</strain>
    </source>
</reference>
<comment type="caution">
    <text evidence="3">The sequence shown here is derived from an EMBL/GenBank/DDBJ whole genome shotgun (WGS) entry which is preliminary data.</text>
</comment>
<name>A0A3S0JAZ2_9BACT</name>
<protein>
    <submittedName>
        <fullName evidence="3">Uncharacterized protein</fullName>
    </submittedName>
</protein>
<gene>
    <name evidence="3" type="ORF">EJV47_11815</name>
</gene>
<keyword evidence="2" id="KW-0812">Transmembrane</keyword>
<keyword evidence="2" id="KW-0472">Membrane</keyword>
<dbReference type="AlphaFoldDB" id="A0A3S0JAZ2"/>
<dbReference type="EMBL" id="RXOF01000005">
    <property type="protein sequence ID" value="RTQ50304.1"/>
    <property type="molecule type" value="Genomic_DNA"/>
</dbReference>
<evidence type="ECO:0000256" key="2">
    <source>
        <dbReference type="SAM" id="Phobius"/>
    </source>
</evidence>
<feature type="transmembrane region" description="Helical" evidence="2">
    <location>
        <begin position="12"/>
        <end position="30"/>
    </location>
</feature>
<evidence type="ECO:0000313" key="4">
    <source>
        <dbReference type="Proteomes" id="UP000282184"/>
    </source>
</evidence>
<sequence length="117" mass="13556">MNLAALLKKPVAWLAILGLLLLLLLAFWYVRRPTDADGNSLILTNREKKALRQDMSQQEVRRRRDSLQIVRADSTAQTLYHEGQQDEENALRLHRRSRQRAAADTSADELQRELSDY</sequence>
<keyword evidence="2" id="KW-1133">Transmembrane helix</keyword>